<sequence>MSQMKKVTLTFVGEGSERIADKFYSWLADGGLEDSLIETLSDREVSVVGISDMDNETRDVVITTEMN</sequence>
<dbReference type="Proteomes" id="UP000464718">
    <property type="component" value="Chromosome i"/>
</dbReference>
<evidence type="ECO:0000313" key="5">
    <source>
        <dbReference type="Proteomes" id="UP000214596"/>
    </source>
</evidence>
<dbReference type="OrthoDB" id="5888995at2"/>
<dbReference type="EMBL" id="NIXT01000794">
    <property type="protein sequence ID" value="OXE32165.1"/>
    <property type="molecule type" value="Genomic_DNA"/>
</dbReference>
<name>A0A227DYC9_VIBPH</name>
<dbReference type="EMBL" id="CP034298">
    <property type="protein sequence ID" value="QHH09261.1"/>
    <property type="molecule type" value="Genomic_DNA"/>
</dbReference>
<reference evidence="2 5" key="1">
    <citation type="journal article" date="2017" name="Appl. Environ. Microbiol.">
        <title>Parallel evolution of two clades of a major Atlantic endemic Vibrio parahaemolyticus pathogen lineage by independent acquisition of related pathogenicity islands.</title>
        <authorList>
            <person name="Xu F."/>
            <person name="Gonzalez-Escalona N."/>
            <person name="Drees K.P."/>
            <person name="Sebra R.P."/>
            <person name="Cooper V.S."/>
            <person name="Jones S.H."/>
            <person name="Whistler C.A."/>
        </authorList>
    </citation>
    <scope>NUCLEOTIDE SEQUENCE [LARGE SCALE GENOMIC DNA]</scope>
    <source>
        <strain evidence="2 5">MAVP-3</strain>
    </source>
</reference>
<proteinExistence type="predicted"/>
<evidence type="ECO:0000313" key="3">
    <source>
        <dbReference type="EMBL" id="QHH09261.1"/>
    </source>
</evidence>
<reference evidence="4 6" key="4">
    <citation type="submission" date="2019-08" db="EMBL/GenBank/DDBJ databases">
        <title>Emerging of two pre-pandemic pathogenic O4:KUT lineages of Vibrio parahaemolyticus in coastal eastern China.</title>
        <authorList>
            <person name="Yu H."/>
        </authorList>
    </citation>
    <scope>NUCLEOTIDE SEQUENCE [LARGE SCALE GENOMIC DNA]</scope>
    <source>
        <strain evidence="4 6">HZ17-383</strain>
    </source>
</reference>
<evidence type="ECO:0000313" key="6">
    <source>
        <dbReference type="Proteomes" id="UP000321504"/>
    </source>
</evidence>
<protein>
    <submittedName>
        <fullName evidence="2">Uncharacterized protein</fullName>
    </submittedName>
</protein>
<dbReference type="AlphaFoldDB" id="A0A227DYC9"/>
<gene>
    <name evidence="2" type="ORF">CA163_14115</name>
    <name evidence="3" type="ORF">EHC69_07685</name>
    <name evidence="4" type="ORF">FVP01_08615</name>
    <name evidence="1" type="ORF">I7278_14305</name>
</gene>
<dbReference type="OMA" id="FYSWLAD"/>
<dbReference type="EMBL" id="DACQKT010000006">
    <property type="protein sequence ID" value="HAS6677984.1"/>
    <property type="molecule type" value="Genomic_DNA"/>
</dbReference>
<evidence type="ECO:0000313" key="1">
    <source>
        <dbReference type="EMBL" id="HAS6677984.1"/>
    </source>
</evidence>
<dbReference type="Proteomes" id="UP000321504">
    <property type="component" value="Unassembled WGS sequence"/>
</dbReference>
<evidence type="ECO:0000313" key="2">
    <source>
        <dbReference type="EMBL" id="OXE32165.1"/>
    </source>
</evidence>
<reference evidence="3 7" key="3">
    <citation type="submission" date="2018-12" db="EMBL/GenBank/DDBJ databases">
        <title>Genomic insights into the evolutionary origins and pathogenicity of five Vibrio parahaemolyticus strains isolated from the shrimp with acute hepatopancreatic necrosis disease (AHPND).</title>
        <authorList>
            <person name="Yang Q."/>
            <person name="Dong X."/>
            <person name="Xie G."/>
            <person name="Fu S."/>
            <person name="Zou P."/>
            <person name="Sun J."/>
            <person name="Wang Y."/>
            <person name="Huang J."/>
        </authorList>
    </citation>
    <scope>NUCLEOTIDE SEQUENCE [LARGE SCALE GENOMIC DNA]</scope>
    <source>
        <strain evidence="3 7">20160303005-1</strain>
    </source>
</reference>
<dbReference type="Proteomes" id="UP000856022">
    <property type="component" value="Unassembled WGS sequence"/>
</dbReference>
<evidence type="ECO:0000313" key="4">
    <source>
        <dbReference type="EMBL" id="TXN16024.1"/>
    </source>
</evidence>
<accession>A0A227DYC9</accession>
<dbReference type="EMBL" id="VRMQ01000002">
    <property type="protein sequence ID" value="TXN16024.1"/>
    <property type="molecule type" value="Genomic_DNA"/>
</dbReference>
<reference evidence="1" key="2">
    <citation type="journal article" date="2018" name="Genome Biol.">
        <title>SKESA: strategic k-mer extension for scrupulous assemblies.</title>
        <authorList>
            <person name="Souvorov A."/>
            <person name="Agarwala R."/>
            <person name="Lipman D.J."/>
        </authorList>
    </citation>
    <scope>NUCLEOTIDE SEQUENCE</scope>
    <source>
        <strain evidence="1">1930</strain>
    </source>
</reference>
<evidence type="ECO:0000313" key="7">
    <source>
        <dbReference type="Proteomes" id="UP000464718"/>
    </source>
</evidence>
<dbReference type="Proteomes" id="UP000214596">
    <property type="component" value="Unassembled WGS sequence"/>
</dbReference>
<reference evidence="1" key="5">
    <citation type="submission" date="2019-12" db="EMBL/GenBank/DDBJ databases">
        <authorList>
            <consortium name="NCBI Pathogen Detection Project"/>
        </authorList>
    </citation>
    <scope>NUCLEOTIDE SEQUENCE</scope>
    <source>
        <strain evidence="1">1930</strain>
    </source>
</reference>
<organism evidence="2 5">
    <name type="scientific">Vibrio parahaemolyticus</name>
    <dbReference type="NCBI Taxonomy" id="670"/>
    <lineage>
        <taxon>Bacteria</taxon>
        <taxon>Pseudomonadati</taxon>
        <taxon>Pseudomonadota</taxon>
        <taxon>Gammaproteobacteria</taxon>
        <taxon>Vibrionales</taxon>
        <taxon>Vibrionaceae</taxon>
        <taxon>Vibrio</taxon>
    </lineage>
</organism>